<sequence precursor="true">MHRDRVAPILIALLIAAVATPAAAASEALEALRDYYAQVETLQGEFEQTTRDDRGEVVEQSAGTFAIDRPDRFRWSYAEPFPQEIVADGDRLWVYDKALAQVTVRPQGQALGSAPAQLLAGDYAGLEAAFAIEAEADFVRLTPREEGQAFVEARLRFDGERPTALEIDDALGQTTRVALSALQVNEPVDEQRLRFEPPEGVDVYRGRVGQGRP</sequence>
<feature type="chain" id="PRO_5044933896" description="Outer-membrane lipoprotein carrier protein" evidence="10">
    <location>
        <begin position="25"/>
        <end position="213"/>
    </location>
</feature>
<evidence type="ECO:0000256" key="10">
    <source>
        <dbReference type="HAMAP-Rule" id="MF_00240"/>
    </source>
</evidence>
<dbReference type="InterPro" id="IPR018323">
    <property type="entry name" value="OM_lipoprot_carrier_LolA_Pbac"/>
</dbReference>
<comment type="caution">
    <text evidence="11">The sequence shown here is derived from an EMBL/GenBank/DDBJ whole genome shotgun (WGS) entry which is preliminary data.</text>
</comment>
<evidence type="ECO:0000256" key="3">
    <source>
        <dbReference type="ARBA" id="ARBA00011245"/>
    </source>
</evidence>
<dbReference type="HAMAP" id="MF_00240">
    <property type="entry name" value="LolA"/>
    <property type="match status" value="1"/>
</dbReference>
<dbReference type="NCBIfam" id="TIGR00547">
    <property type="entry name" value="lolA"/>
    <property type="match status" value="1"/>
</dbReference>
<name>A0ABS1E5J0_9GAMM</name>
<dbReference type="SUPFAM" id="SSF89392">
    <property type="entry name" value="Prokaryotic lipoproteins and lipoprotein localization factors"/>
    <property type="match status" value="1"/>
</dbReference>
<keyword evidence="5 10" id="KW-0813">Transport</keyword>
<evidence type="ECO:0000256" key="4">
    <source>
        <dbReference type="ARBA" id="ARBA00014035"/>
    </source>
</evidence>
<keyword evidence="12" id="KW-1185">Reference proteome</keyword>
<accession>A0ABS1E5J0</accession>
<keyword evidence="6 10" id="KW-0732">Signal</keyword>
<evidence type="ECO:0000256" key="9">
    <source>
        <dbReference type="ARBA" id="ARBA00023186"/>
    </source>
</evidence>
<evidence type="ECO:0000256" key="5">
    <source>
        <dbReference type="ARBA" id="ARBA00022448"/>
    </source>
</evidence>
<comment type="subunit">
    <text evidence="3 10">Monomer.</text>
</comment>
<comment type="function">
    <text evidence="10">Participates in the translocation of lipoproteins from the inner membrane to the outer membrane. Only forms a complex with a lipoprotein if the residue after the N-terminal Cys is not an aspartate (The Asp acts as a targeting signal to indicate that the lipoprotein should stay in the inner membrane).</text>
</comment>
<reference evidence="11 12" key="1">
    <citation type="journal article" date="2020" name="Microorganisms">
        <title>Osmotic Adaptation and Compatible Solute Biosynthesis of Phototrophic Bacteria as Revealed from Genome Analyses.</title>
        <authorList>
            <person name="Imhoff J.F."/>
            <person name="Rahn T."/>
            <person name="Kunzel S."/>
            <person name="Keller A."/>
            <person name="Neulinger S.C."/>
        </authorList>
    </citation>
    <scope>NUCLEOTIDE SEQUENCE [LARGE SCALE GENOMIC DNA]</scope>
    <source>
        <strain evidence="11 12">DSM 15116</strain>
    </source>
</reference>
<evidence type="ECO:0000256" key="7">
    <source>
        <dbReference type="ARBA" id="ARBA00022764"/>
    </source>
</evidence>
<evidence type="ECO:0000313" key="11">
    <source>
        <dbReference type="EMBL" id="MBK1726788.1"/>
    </source>
</evidence>
<protein>
    <recommendedName>
        <fullName evidence="4 10">Outer-membrane lipoprotein carrier protein</fullName>
    </recommendedName>
</protein>
<evidence type="ECO:0000256" key="1">
    <source>
        <dbReference type="ARBA" id="ARBA00004418"/>
    </source>
</evidence>
<dbReference type="RefSeq" id="WP_200258713.1">
    <property type="nucleotide sequence ID" value="NZ_NRSH01000068.1"/>
</dbReference>
<evidence type="ECO:0000256" key="6">
    <source>
        <dbReference type="ARBA" id="ARBA00022729"/>
    </source>
</evidence>
<proteinExistence type="inferred from homology"/>
<comment type="subcellular location">
    <subcellularLocation>
        <location evidence="1 10">Periplasm</location>
    </subcellularLocation>
</comment>
<dbReference type="Gene3D" id="2.50.20.10">
    <property type="entry name" value="Lipoprotein localisation LolA/LolB/LppX"/>
    <property type="match status" value="1"/>
</dbReference>
<dbReference type="PANTHER" id="PTHR35869:SF1">
    <property type="entry name" value="OUTER-MEMBRANE LIPOPROTEIN CARRIER PROTEIN"/>
    <property type="match status" value="1"/>
</dbReference>
<gene>
    <name evidence="10 11" type="primary">lolA</name>
    <name evidence="11" type="ORF">CKO13_07100</name>
</gene>
<dbReference type="CDD" id="cd16325">
    <property type="entry name" value="LolA"/>
    <property type="match status" value="1"/>
</dbReference>
<dbReference type="Proteomes" id="UP000738126">
    <property type="component" value="Unassembled WGS sequence"/>
</dbReference>
<keyword evidence="11" id="KW-0449">Lipoprotein</keyword>
<dbReference type="PANTHER" id="PTHR35869">
    <property type="entry name" value="OUTER-MEMBRANE LIPOPROTEIN CARRIER PROTEIN"/>
    <property type="match status" value="1"/>
</dbReference>
<organism evidence="11 12">
    <name type="scientific">Halorhodospira neutriphila</name>
    <dbReference type="NCBI Taxonomy" id="168379"/>
    <lineage>
        <taxon>Bacteria</taxon>
        <taxon>Pseudomonadati</taxon>
        <taxon>Pseudomonadota</taxon>
        <taxon>Gammaproteobacteria</taxon>
        <taxon>Chromatiales</taxon>
        <taxon>Ectothiorhodospiraceae</taxon>
        <taxon>Halorhodospira</taxon>
    </lineage>
</organism>
<keyword evidence="8 10" id="KW-0653">Protein transport</keyword>
<dbReference type="InterPro" id="IPR004564">
    <property type="entry name" value="OM_lipoprot_carrier_LolA-like"/>
</dbReference>
<feature type="signal peptide" evidence="10">
    <location>
        <begin position="1"/>
        <end position="24"/>
    </location>
</feature>
<dbReference type="Pfam" id="PF03548">
    <property type="entry name" value="LolA"/>
    <property type="match status" value="1"/>
</dbReference>
<dbReference type="EMBL" id="NRSH01000068">
    <property type="protein sequence ID" value="MBK1726788.1"/>
    <property type="molecule type" value="Genomic_DNA"/>
</dbReference>
<evidence type="ECO:0000313" key="12">
    <source>
        <dbReference type="Proteomes" id="UP000738126"/>
    </source>
</evidence>
<keyword evidence="9 10" id="KW-0143">Chaperone</keyword>
<dbReference type="InterPro" id="IPR029046">
    <property type="entry name" value="LolA/LolB/LppX"/>
</dbReference>
<comment type="similarity">
    <text evidence="2 10">Belongs to the LolA family.</text>
</comment>
<evidence type="ECO:0000256" key="2">
    <source>
        <dbReference type="ARBA" id="ARBA00007615"/>
    </source>
</evidence>
<keyword evidence="7 10" id="KW-0574">Periplasm</keyword>
<evidence type="ECO:0000256" key="8">
    <source>
        <dbReference type="ARBA" id="ARBA00022927"/>
    </source>
</evidence>